<sequence length="76" mass="7672">MGSGRWLAAPPGEPVEGWGVLGYALIGVVMVVLGVHGALRKVDAPELRVVHRVAGCVVAAGGCFLIGQAAVRALVA</sequence>
<keyword evidence="1" id="KW-0812">Transmembrane</keyword>
<dbReference type="RefSeq" id="WP_120700728.1">
    <property type="nucleotide sequence ID" value="NZ_RBDX01000055.1"/>
</dbReference>
<evidence type="ECO:0000313" key="5">
    <source>
        <dbReference type="Proteomes" id="UP000275024"/>
    </source>
</evidence>
<gene>
    <name evidence="3" type="ORF">D7318_31845</name>
    <name evidence="2" type="ORF">D7319_31980</name>
</gene>
<keyword evidence="1" id="KW-1133">Transmembrane helix</keyword>
<organism evidence="2 5">
    <name type="scientific">Streptomyces radicis</name>
    <dbReference type="NCBI Taxonomy" id="1750517"/>
    <lineage>
        <taxon>Bacteria</taxon>
        <taxon>Bacillati</taxon>
        <taxon>Actinomycetota</taxon>
        <taxon>Actinomycetes</taxon>
        <taxon>Kitasatosporales</taxon>
        <taxon>Streptomycetaceae</taxon>
        <taxon>Streptomyces</taxon>
    </lineage>
</organism>
<dbReference type="EMBL" id="RBDY01000054">
    <property type="protein sequence ID" value="RKN13113.1"/>
    <property type="molecule type" value="Genomic_DNA"/>
</dbReference>
<dbReference type="Proteomes" id="UP000275024">
    <property type="component" value="Unassembled WGS sequence"/>
</dbReference>
<dbReference type="Proteomes" id="UP000268652">
    <property type="component" value="Unassembled WGS sequence"/>
</dbReference>
<reference evidence="4 5" key="1">
    <citation type="submission" date="2018-09" db="EMBL/GenBank/DDBJ databases">
        <title>Streptomyces sp. nov. DS1-2, an endophytic actinomycete isolated from roots of Dendrobium scabrilingue.</title>
        <authorList>
            <person name="Kuncharoen N."/>
            <person name="Kudo T."/>
            <person name="Ohkuma M."/>
            <person name="Yuki M."/>
            <person name="Tanasupawat S."/>
        </authorList>
    </citation>
    <scope>NUCLEOTIDE SEQUENCE [LARGE SCALE GENOMIC DNA]</scope>
    <source>
        <strain evidence="2 5">AZ1-7</strain>
        <strain evidence="3 4">DS1-2</strain>
    </source>
</reference>
<dbReference type="AlphaFoldDB" id="A0A3A9W1Z9"/>
<name>A0A3A9W1Z9_9ACTN</name>
<protein>
    <submittedName>
        <fullName evidence="2">Uncharacterized protein</fullName>
    </submittedName>
</protein>
<proteinExistence type="predicted"/>
<feature type="transmembrane region" description="Helical" evidence="1">
    <location>
        <begin position="51"/>
        <end position="71"/>
    </location>
</feature>
<dbReference type="EMBL" id="RBDX01000055">
    <property type="protein sequence ID" value="RKN03224.1"/>
    <property type="molecule type" value="Genomic_DNA"/>
</dbReference>
<accession>A0A3A9W1Z9</accession>
<comment type="caution">
    <text evidence="2">The sequence shown here is derived from an EMBL/GenBank/DDBJ whole genome shotgun (WGS) entry which is preliminary data.</text>
</comment>
<keyword evidence="4" id="KW-1185">Reference proteome</keyword>
<evidence type="ECO:0000313" key="3">
    <source>
        <dbReference type="EMBL" id="RKN13113.1"/>
    </source>
</evidence>
<evidence type="ECO:0000313" key="2">
    <source>
        <dbReference type="EMBL" id="RKN03224.1"/>
    </source>
</evidence>
<evidence type="ECO:0000256" key="1">
    <source>
        <dbReference type="SAM" id="Phobius"/>
    </source>
</evidence>
<evidence type="ECO:0000313" key="4">
    <source>
        <dbReference type="Proteomes" id="UP000268652"/>
    </source>
</evidence>
<feature type="transmembrane region" description="Helical" evidence="1">
    <location>
        <begin position="20"/>
        <end position="39"/>
    </location>
</feature>
<keyword evidence="1" id="KW-0472">Membrane</keyword>